<evidence type="ECO:0000256" key="1">
    <source>
        <dbReference type="ARBA" id="ARBA00010688"/>
    </source>
</evidence>
<feature type="domain" description="Carbohydrate kinase PfkB" evidence="13">
    <location>
        <begin position="5"/>
        <end position="288"/>
    </location>
</feature>
<dbReference type="InterPro" id="IPR002173">
    <property type="entry name" value="Carboh/pur_kinase_PfkB_CS"/>
</dbReference>
<dbReference type="GO" id="GO:0005524">
    <property type="term" value="F:ATP binding"/>
    <property type="evidence" value="ECO:0007669"/>
    <property type="project" value="UniProtKB-KW"/>
</dbReference>
<dbReference type="InterPro" id="IPR029056">
    <property type="entry name" value="Ribokinase-like"/>
</dbReference>
<comment type="subunit">
    <text evidence="2">Homodimer.</text>
</comment>
<evidence type="ECO:0000313" key="14">
    <source>
        <dbReference type="EMBL" id="SBR64166.1"/>
    </source>
</evidence>
<reference evidence="14" key="1">
    <citation type="submission" date="2016-05" db="EMBL/GenBank/DDBJ databases">
        <authorList>
            <person name="Lavstsen T."/>
            <person name="Jespersen J.S."/>
        </authorList>
    </citation>
    <scope>NUCLEOTIDE SEQUENCE</scope>
    <source>
        <tissue evidence="14">Brain</tissue>
    </source>
</reference>
<evidence type="ECO:0000256" key="9">
    <source>
        <dbReference type="ARBA" id="ARBA00057271"/>
    </source>
</evidence>
<comment type="pathway">
    <text evidence="8">Carbohydrate metabolism; fructose metabolism.</text>
</comment>
<evidence type="ECO:0000256" key="6">
    <source>
        <dbReference type="ARBA" id="ARBA00022840"/>
    </source>
</evidence>
<evidence type="ECO:0000256" key="7">
    <source>
        <dbReference type="ARBA" id="ARBA00023277"/>
    </source>
</evidence>
<dbReference type="EMBL" id="HAEG01000886">
    <property type="protein sequence ID" value="SBR64166.1"/>
    <property type="molecule type" value="Transcribed_RNA"/>
</dbReference>
<evidence type="ECO:0000256" key="10">
    <source>
        <dbReference type="ARBA" id="ARBA00066426"/>
    </source>
</evidence>
<dbReference type="GO" id="GO:0006753">
    <property type="term" value="P:nucleoside phosphate metabolic process"/>
    <property type="evidence" value="ECO:0007669"/>
    <property type="project" value="UniProtKB-ARBA"/>
</dbReference>
<organism evidence="14">
    <name type="scientific">Nothobranchius pienaari</name>
    <dbReference type="NCBI Taxonomy" id="704102"/>
    <lineage>
        <taxon>Eukaryota</taxon>
        <taxon>Metazoa</taxon>
        <taxon>Chordata</taxon>
        <taxon>Craniata</taxon>
        <taxon>Vertebrata</taxon>
        <taxon>Euteleostomi</taxon>
        <taxon>Actinopterygii</taxon>
        <taxon>Neopterygii</taxon>
        <taxon>Teleostei</taxon>
        <taxon>Neoteleostei</taxon>
        <taxon>Acanthomorphata</taxon>
        <taxon>Ovalentaria</taxon>
        <taxon>Atherinomorphae</taxon>
        <taxon>Cyprinodontiformes</taxon>
        <taxon>Nothobranchiidae</taxon>
        <taxon>Nothobranchius</taxon>
    </lineage>
</organism>
<dbReference type="SUPFAM" id="SSF53613">
    <property type="entry name" value="Ribokinase-like"/>
    <property type="match status" value="1"/>
</dbReference>
<dbReference type="PROSITE" id="PS00584">
    <property type="entry name" value="PFKB_KINASES_2"/>
    <property type="match status" value="1"/>
</dbReference>
<evidence type="ECO:0000256" key="3">
    <source>
        <dbReference type="ARBA" id="ARBA00022679"/>
    </source>
</evidence>
<dbReference type="GO" id="GO:0004454">
    <property type="term" value="F:ketohexokinase activity"/>
    <property type="evidence" value="ECO:0007669"/>
    <property type="project" value="UniProtKB-EC"/>
</dbReference>
<protein>
    <recommendedName>
        <fullName evidence="11">Ketohexokinase</fullName>
        <ecNumber evidence="10">2.7.1.3</ecNumber>
    </recommendedName>
    <alternativeName>
        <fullName evidence="12">Hepatic fructokinase</fullName>
    </alternativeName>
</protein>
<keyword evidence="7" id="KW-0119">Carbohydrate metabolism</keyword>
<dbReference type="InterPro" id="IPR034093">
    <property type="entry name" value="KHK"/>
</dbReference>
<name>A0A1A8N5M4_9TELE</name>
<keyword evidence="6" id="KW-0067">ATP-binding</keyword>
<evidence type="ECO:0000256" key="8">
    <source>
        <dbReference type="ARBA" id="ARBA00037915"/>
    </source>
</evidence>
<dbReference type="CDD" id="cd01939">
    <property type="entry name" value="Ketohexokinase"/>
    <property type="match status" value="1"/>
</dbReference>
<evidence type="ECO:0000256" key="4">
    <source>
        <dbReference type="ARBA" id="ARBA00022741"/>
    </source>
</evidence>
<dbReference type="Gene3D" id="3.40.1190.20">
    <property type="match status" value="1"/>
</dbReference>
<dbReference type="PANTHER" id="PTHR42774:SF3">
    <property type="entry name" value="KETOHEXOKINASE"/>
    <property type="match status" value="1"/>
</dbReference>
<dbReference type="InterPro" id="IPR052562">
    <property type="entry name" value="Ketohexokinase-related"/>
</dbReference>
<dbReference type="Pfam" id="PF00294">
    <property type="entry name" value="PfkB"/>
    <property type="match status" value="1"/>
</dbReference>
<evidence type="ECO:0000256" key="11">
    <source>
        <dbReference type="ARBA" id="ARBA00070614"/>
    </source>
</evidence>
<sequence length="305" mass="33310">MEEQQKILCVGLVCLDIINVVDKYPEEDTDSRCLSQRWQRGGNASNSCTVLSLLGAPCAFMGSLASGPVADFILEDFQKFSIDVSLMSEHAQCMSPASMVISNIRTGSRTILHMNRDLPDVTVGDFSKVTLSHFKWIHWEGRNADEQIKMIQQVETFNSKLPPHQRITVSVEIEKTREPLYQLFPHGDVVFISKDVARHFGFHSAEAALRGLYARVKKGAVLICAWAEKGADALGPDGLLVHSDAFPPETLVDTLGAGDTFNAGVLYSLSNGGSLQDALTLGCRVAGRKCGFHGYDGISQMFSGV</sequence>
<keyword evidence="3" id="KW-0808">Transferase</keyword>
<dbReference type="FunFam" id="3.40.1190.20:FF:000018">
    <property type="entry name" value="Ketohexokinase"/>
    <property type="match status" value="1"/>
</dbReference>
<gene>
    <name evidence="14" type="primary">KHK</name>
</gene>
<evidence type="ECO:0000256" key="2">
    <source>
        <dbReference type="ARBA" id="ARBA00011738"/>
    </source>
</evidence>
<keyword evidence="4" id="KW-0547">Nucleotide-binding</keyword>
<dbReference type="PANTHER" id="PTHR42774">
    <property type="entry name" value="PHOSPHOTRANSFERASE SYSTEM TRANSPORT PROTEIN"/>
    <property type="match status" value="1"/>
</dbReference>
<dbReference type="AlphaFoldDB" id="A0A1A8N5M4"/>
<reference evidence="14" key="2">
    <citation type="submission" date="2016-06" db="EMBL/GenBank/DDBJ databases">
        <title>The genome of a short-lived fish provides insights into sex chromosome evolution and the genetic control of aging.</title>
        <authorList>
            <person name="Reichwald K."/>
            <person name="Felder M."/>
            <person name="Petzold A."/>
            <person name="Koch P."/>
            <person name="Groth M."/>
            <person name="Platzer M."/>
        </authorList>
    </citation>
    <scope>NUCLEOTIDE SEQUENCE</scope>
    <source>
        <tissue evidence="14">Brain</tissue>
    </source>
</reference>
<accession>A0A1A8N5M4</accession>
<comment type="function">
    <text evidence="9">Catalyzes the phosphorylation of the ketose sugar fructose to fructose-1-phosphate.</text>
</comment>
<evidence type="ECO:0000256" key="12">
    <source>
        <dbReference type="ARBA" id="ARBA00079845"/>
    </source>
</evidence>
<evidence type="ECO:0000259" key="13">
    <source>
        <dbReference type="Pfam" id="PF00294"/>
    </source>
</evidence>
<proteinExistence type="inferred from homology"/>
<comment type="similarity">
    <text evidence="1">Belongs to the carbohydrate kinase PfkB family.</text>
</comment>
<dbReference type="GO" id="GO:0006000">
    <property type="term" value="P:fructose metabolic process"/>
    <property type="evidence" value="ECO:0007669"/>
    <property type="project" value="InterPro"/>
</dbReference>
<dbReference type="EC" id="2.7.1.3" evidence="10"/>
<dbReference type="InterPro" id="IPR011611">
    <property type="entry name" value="PfkB_dom"/>
</dbReference>
<keyword evidence="5 14" id="KW-0418">Kinase</keyword>
<evidence type="ECO:0000256" key="5">
    <source>
        <dbReference type="ARBA" id="ARBA00022777"/>
    </source>
</evidence>